<dbReference type="Pfam" id="PF02889">
    <property type="entry name" value="Sec63"/>
    <property type="match status" value="1"/>
</dbReference>
<dbReference type="SUPFAM" id="SSF81296">
    <property type="entry name" value="E set domains"/>
    <property type="match status" value="1"/>
</dbReference>
<dbReference type="InterPro" id="IPR035892">
    <property type="entry name" value="C2_domain_sf"/>
</dbReference>
<dbReference type="EMBL" id="JXJN01019321">
    <property type="status" value="NOT_ANNOTATED_CDS"/>
    <property type="molecule type" value="Genomic_DNA"/>
</dbReference>
<feature type="region of interest" description="Disordered" evidence="1">
    <location>
        <begin position="46"/>
        <end position="66"/>
    </location>
</feature>
<dbReference type="InterPro" id="IPR014756">
    <property type="entry name" value="Ig_E-set"/>
</dbReference>
<sequence>MLLHKFLKDCERIATNAAKCRQSNHAKSARLTEEDDFAQVLKSYDGPSTSAQAARRRQSNHAKSARLTEEDNFAQVLNESYDGTSTSAQATWRRQSNHAKSARLTEEDDFAQVLKESYDGPSTPAQAARRQQSNQDHAAEVSCTGEIFSGSCLRAAKELPMLSVDATLQPLTRTVLRMKINIWPNFVWNDRVHGKTSQNFSLWSEDPDSNFIFHSELFQLFLPIRNYNSITKITNFCLCAFFMLKYLF</sequence>
<organism evidence="3 4">
    <name type="scientific">Glossina palpalis gambiensis</name>
    <dbReference type="NCBI Taxonomy" id="67801"/>
    <lineage>
        <taxon>Eukaryota</taxon>
        <taxon>Metazoa</taxon>
        <taxon>Ecdysozoa</taxon>
        <taxon>Arthropoda</taxon>
        <taxon>Hexapoda</taxon>
        <taxon>Insecta</taxon>
        <taxon>Pterygota</taxon>
        <taxon>Neoptera</taxon>
        <taxon>Endopterygota</taxon>
        <taxon>Diptera</taxon>
        <taxon>Brachycera</taxon>
        <taxon>Muscomorpha</taxon>
        <taxon>Hippoboscoidea</taxon>
        <taxon>Glossinidae</taxon>
        <taxon>Glossina</taxon>
    </lineage>
</organism>
<dbReference type="VEuPathDB" id="VectorBase:GPPI038593"/>
<dbReference type="STRING" id="67801.A0A1B0BRU6"/>
<keyword evidence="4" id="KW-1185">Reference proteome</keyword>
<dbReference type="EnsemblMetazoa" id="GPPI038593-RA">
    <property type="protein sequence ID" value="GPPI038593-PA"/>
    <property type="gene ID" value="GPPI038593"/>
</dbReference>
<dbReference type="Gene3D" id="2.60.40.150">
    <property type="entry name" value="C2 domain"/>
    <property type="match status" value="1"/>
</dbReference>
<dbReference type="Proteomes" id="UP000092460">
    <property type="component" value="Unassembled WGS sequence"/>
</dbReference>
<evidence type="ECO:0000259" key="2">
    <source>
        <dbReference type="Pfam" id="PF02889"/>
    </source>
</evidence>
<dbReference type="EMBL" id="JXJN01019322">
    <property type="status" value="NOT_ANNOTATED_CDS"/>
    <property type="molecule type" value="Genomic_DNA"/>
</dbReference>
<dbReference type="AlphaFoldDB" id="A0A1B0BRU6"/>
<reference evidence="4" key="1">
    <citation type="submission" date="2015-01" db="EMBL/GenBank/DDBJ databases">
        <authorList>
            <person name="Aksoy S."/>
            <person name="Warren W."/>
            <person name="Wilson R.K."/>
        </authorList>
    </citation>
    <scope>NUCLEOTIDE SEQUENCE [LARGE SCALE GENOMIC DNA]</scope>
    <source>
        <strain evidence="4">IAEA</strain>
    </source>
</reference>
<feature type="domain" description="SEC63" evidence="2">
    <location>
        <begin position="89"/>
        <end position="220"/>
    </location>
</feature>
<accession>A0A1B0BRU6</accession>
<proteinExistence type="predicted"/>
<name>A0A1B0BRU6_9MUSC</name>
<feature type="compositionally biased region" description="Basic residues" evidence="1">
    <location>
        <begin position="54"/>
        <end position="64"/>
    </location>
</feature>
<protein>
    <recommendedName>
        <fullName evidence="2">SEC63 domain-containing protein</fullName>
    </recommendedName>
</protein>
<reference evidence="3" key="2">
    <citation type="submission" date="2020-05" db="UniProtKB">
        <authorList>
            <consortium name="EnsemblMetazoa"/>
        </authorList>
    </citation>
    <scope>IDENTIFICATION</scope>
    <source>
        <strain evidence="3">IAEA</strain>
    </source>
</reference>
<evidence type="ECO:0000313" key="4">
    <source>
        <dbReference type="Proteomes" id="UP000092460"/>
    </source>
</evidence>
<dbReference type="InterPro" id="IPR004179">
    <property type="entry name" value="Sec63-dom"/>
</dbReference>
<evidence type="ECO:0000313" key="3">
    <source>
        <dbReference type="EnsemblMetazoa" id="GPPI038593-PA"/>
    </source>
</evidence>
<evidence type="ECO:0000256" key="1">
    <source>
        <dbReference type="SAM" id="MobiDB-lite"/>
    </source>
</evidence>